<organism evidence="1 2">
    <name type="scientific">Flavivirga amylovorans</name>
    <dbReference type="NCBI Taxonomy" id="870486"/>
    <lineage>
        <taxon>Bacteria</taxon>
        <taxon>Pseudomonadati</taxon>
        <taxon>Bacteroidota</taxon>
        <taxon>Flavobacteriia</taxon>
        <taxon>Flavobacteriales</taxon>
        <taxon>Flavobacteriaceae</taxon>
        <taxon>Flavivirga</taxon>
    </lineage>
</organism>
<reference evidence="1" key="1">
    <citation type="submission" date="2023-07" db="EMBL/GenBank/DDBJ databases">
        <title>Two novel species in the genus Flavivirga.</title>
        <authorList>
            <person name="Kwon K."/>
        </authorList>
    </citation>
    <scope>NUCLEOTIDE SEQUENCE</scope>
    <source>
        <strain evidence="1">KACC 14157</strain>
    </source>
</reference>
<gene>
    <name evidence="1" type="ORF">Q4Q39_16380</name>
</gene>
<protein>
    <submittedName>
        <fullName evidence="1">Uncharacterized protein</fullName>
    </submittedName>
</protein>
<dbReference type="InterPro" id="IPR046713">
    <property type="entry name" value="DUF6786"/>
</dbReference>
<name>A0ABT8X4T6_9FLAO</name>
<dbReference type="EMBL" id="JAUOEM010000006">
    <property type="protein sequence ID" value="MDO5988982.1"/>
    <property type="molecule type" value="Genomic_DNA"/>
</dbReference>
<comment type="caution">
    <text evidence="1">The sequence shown here is derived from an EMBL/GenBank/DDBJ whole genome shotgun (WGS) entry which is preliminary data.</text>
</comment>
<dbReference type="Pfam" id="PF20583">
    <property type="entry name" value="DUF6786"/>
    <property type="match status" value="1"/>
</dbReference>
<accession>A0ABT8X4T6</accession>
<proteinExistence type="predicted"/>
<sequence length="52" mass="6165">MNYYVTNDISFFELESTSAMKELLPNETIEHFHSVYHFSGTHSELNSIIRHF</sequence>
<keyword evidence="2" id="KW-1185">Reference proteome</keyword>
<evidence type="ECO:0000313" key="1">
    <source>
        <dbReference type="EMBL" id="MDO5988982.1"/>
    </source>
</evidence>
<dbReference type="Proteomes" id="UP001176891">
    <property type="component" value="Unassembled WGS sequence"/>
</dbReference>
<evidence type="ECO:0000313" key="2">
    <source>
        <dbReference type="Proteomes" id="UP001176891"/>
    </source>
</evidence>